<protein>
    <submittedName>
        <fullName evidence="2">Uncharacterized protein</fullName>
    </submittedName>
</protein>
<evidence type="ECO:0000313" key="3">
    <source>
        <dbReference type="Proteomes" id="UP000230233"/>
    </source>
</evidence>
<evidence type="ECO:0000313" key="2">
    <source>
        <dbReference type="EMBL" id="PIC21259.1"/>
    </source>
</evidence>
<dbReference type="Proteomes" id="UP000230233">
    <property type="component" value="Chromosome X"/>
</dbReference>
<organism evidence="2 3">
    <name type="scientific">Caenorhabditis nigoni</name>
    <dbReference type="NCBI Taxonomy" id="1611254"/>
    <lineage>
        <taxon>Eukaryota</taxon>
        <taxon>Metazoa</taxon>
        <taxon>Ecdysozoa</taxon>
        <taxon>Nematoda</taxon>
        <taxon>Chromadorea</taxon>
        <taxon>Rhabditida</taxon>
        <taxon>Rhabditina</taxon>
        <taxon>Rhabditomorpha</taxon>
        <taxon>Rhabditoidea</taxon>
        <taxon>Rhabditidae</taxon>
        <taxon>Peloderinae</taxon>
        <taxon>Caenorhabditis</taxon>
    </lineage>
</organism>
<feature type="compositionally biased region" description="Basic and acidic residues" evidence="1">
    <location>
        <begin position="1"/>
        <end position="17"/>
    </location>
</feature>
<comment type="caution">
    <text evidence="2">The sequence shown here is derived from an EMBL/GenBank/DDBJ whole genome shotgun (WGS) entry which is preliminary data.</text>
</comment>
<reference evidence="3" key="1">
    <citation type="submission" date="2017-10" db="EMBL/GenBank/DDBJ databases">
        <title>Rapid genome shrinkage in a self-fertile nematode reveals novel sperm competition proteins.</title>
        <authorList>
            <person name="Yin D."/>
            <person name="Schwarz E.M."/>
            <person name="Thomas C.G."/>
            <person name="Felde R.L."/>
            <person name="Korf I.F."/>
            <person name="Cutter A.D."/>
            <person name="Schartner C.M."/>
            <person name="Ralston E.J."/>
            <person name="Meyer B.J."/>
            <person name="Haag E.S."/>
        </authorList>
    </citation>
    <scope>NUCLEOTIDE SEQUENCE [LARGE SCALE GENOMIC DNA]</scope>
    <source>
        <strain evidence="3">JU1422</strain>
    </source>
</reference>
<gene>
    <name evidence="2" type="primary">Cnig_chr_X.g26162</name>
    <name evidence="2" type="ORF">B9Z55_026162</name>
</gene>
<dbReference type="OrthoDB" id="5851666at2759"/>
<accession>A0A2G5T273</accession>
<proteinExistence type="predicted"/>
<sequence>MIKTNFRDHHPQTKTEEASPPPLLACSDSEITPGVPQSTFPTKELHATFSLDLDERLFAVSPPIPLILNHIPEDAMDRMLVHPLLPQQAT</sequence>
<evidence type="ECO:0000256" key="1">
    <source>
        <dbReference type="SAM" id="MobiDB-lite"/>
    </source>
</evidence>
<dbReference type="AlphaFoldDB" id="A0A2G5T273"/>
<name>A0A2G5T273_9PELO</name>
<feature type="region of interest" description="Disordered" evidence="1">
    <location>
        <begin position="1"/>
        <end position="23"/>
    </location>
</feature>
<keyword evidence="3" id="KW-1185">Reference proteome</keyword>
<dbReference type="EMBL" id="PDUG01000006">
    <property type="protein sequence ID" value="PIC21259.1"/>
    <property type="molecule type" value="Genomic_DNA"/>
</dbReference>